<comment type="catalytic activity">
    <reaction evidence="8">
        <text>a 2'-deoxycytidine in DNA + S-adenosyl-L-methionine = an N(4)-methyl-2'-deoxycytidine in DNA + S-adenosyl-L-homocysteine + H(+)</text>
        <dbReference type="Rhea" id="RHEA:16857"/>
        <dbReference type="Rhea" id="RHEA-COMP:11369"/>
        <dbReference type="Rhea" id="RHEA-COMP:13674"/>
        <dbReference type="ChEBI" id="CHEBI:15378"/>
        <dbReference type="ChEBI" id="CHEBI:57856"/>
        <dbReference type="ChEBI" id="CHEBI:59789"/>
        <dbReference type="ChEBI" id="CHEBI:85452"/>
        <dbReference type="ChEBI" id="CHEBI:137933"/>
        <dbReference type="EC" id="2.1.1.113"/>
    </reaction>
</comment>
<keyword evidence="6" id="KW-0680">Restriction system</keyword>
<evidence type="ECO:0000256" key="7">
    <source>
        <dbReference type="ARBA" id="ARBA00023125"/>
    </source>
</evidence>
<dbReference type="GO" id="GO:0015667">
    <property type="term" value="F:site-specific DNA-methyltransferase (cytosine-N4-specific) activity"/>
    <property type="evidence" value="ECO:0007669"/>
    <property type="project" value="UniProtKB-EC"/>
</dbReference>
<evidence type="ECO:0000313" key="10">
    <source>
        <dbReference type="EMBL" id="SEH07822.1"/>
    </source>
</evidence>
<reference evidence="10 11" key="1">
    <citation type="submission" date="2016-10" db="EMBL/GenBank/DDBJ databases">
        <authorList>
            <person name="de Groot N.N."/>
        </authorList>
    </citation>
    <scope>NUCLEOTIDE SEQUENCE [LARGE SCALE GENOMIC DNA]</scope>
    <source>
        <strain evidence="10">MBHS1</strain>
    </source>
</reference>
<feature type="domain" description="DNA methylase N-4/N-6" evidence="9">
    <location>
        <begin position="31"/>
        <end position="81"/>
    </location>
</feature>
<proteinExistence type="inferred from homology"/>
<comment type="similarity">
    <text evidence="1">Belongs to the N(4)/N(6)-methyltransferase family. N(4) subfamily.</text>
</comment>
<dbReference type="EC" id="2.1.1.113" evidence="2"/>
<keyword evidence="7" id="KW-0238">DNA-binding</keyword>
<protein>
    <recommendedName>
        <fullName evidence="2">site-specific DNA-methyltransferase (cytosine-N(4)-specific)</fullName>
        <ecNumber evidence="2">2.1.1.113</ecNumber>
    </recommendedName>
</protein>
<dbReference type="InterPro" id="IPR017985">
    <property type="entry name" value="MeTrfase_CN4_CS"/>
</dbReference>
<evidence type="ECO:0000313" key="11">
    <source>
        <dbReference type="Proteomes" id="UP000236724"/>
    </source>
</evidence>
<dbReference type="GO" id="GO:0003677">
    <property type="term" value="F:DNA binding"/>
    <property type="evidence" value="ECO:0007669"/>
    <property type="project" value="UniProtKB-KW"/>
</dbReference>
<dbReference type="GO" id="GO:0032259">
    <property type="term" value="P:methylation"/>
    <property type="evidence" value="ECO:0007669"/>
    <property type="project" value="UniProtKB-KW"/>
</dbReference>
<sequence>MSYAIQSKTGIEQNKLYRDDTGIHDWYRFVLSYPPHLVRNYINKFQLNARHTILDPFCGTGTTLVESKKLAIPSIGIEANPVVQMAAKAKVNWNIEGDALIEHSLFIAKEVENELKDQGGNLKSLNVEKEKLIINNSISPLPLHKSLVFLEVLNDMIDERFYDIERTAFAKQLVYSYSNLNFGPEVGVSRKKKNDVDVVGLWVKEIQKIATDLSEYASGKDIFSKVYLGDSRNIGRLLDNESIDSIITSPPYPNEKDYTRTTRLESVLLDFMNVKTDLRQNKEGLLRSNTRNIYKGDDDDKWIEKHQHIVELADSIEARRIELGKTSGFERLYHKVVKNYFGGMARHLEDLKPLLRPGAQLAYVVGEQASYFQIPIQTGKLLSDIAVEMGYDLVNIDLFRTRLSTVTKAQLREEVVLLRWKG</sequence>
<evidence type="ECO:0000256" key="4">
    <source>
        <dbReference type="ARBA" id="ARBA00022679"/>
    </source>
</evidence>
<dbReference type="InterPro" id="IPR002941">
    <property type="entry name" value="DNA_methylase_N4/N6"/>
</dbReference>
<evidence type="ECO:0000256" key="2">
    <source>
        <dbReference type="ARBA" id="ARBA00012185"/>
    </source>
</evidence>
<dbReference type="RefSeq" id="WP_103921438.1">
    <property type="nucleotide sequence ID" value="NZ_FMSV02000540.1"/>
</dbReference>
<evidence type="ECO:0000256" key="1">
    <source>
        <dbReference type="ARBA" id="ARBA00010203"/>
    </source>
</evidence>
<dbReference type="InterPro" id="IPR029063">
    <property type="entry name" value="SAM-dependent_MTases_sf"/>
</dbReference>
<keyword evidence="11" id="KW-1185">Reference proteome</keyword>
<gene>
    <name evidence="10" type="ORF">MBHS_03709</name>
</gene>
<dbReference type="Gene3D" id="3.40.50.150">
    <property type="entry name" value="Vaccinia Virus protein VP39"/>
    <property type="match status" value="2"/>
</dbReference>
<keyword evidence="3 10" id="KW-0489">Methyltransferase</keyword>
<dbReference type="GO" id="GO:0009307">
    <property type="term" value="P:DNA restriction-modification system"/>
    <property type="evidence" value="ECO:0007669"/>
    <property type="project" value="UniProtKB-KW"/>
</dbReference>
<dbReference type="Proteomes" id="UP000236724">
    <property type="component" value="Unassembled WGS sequence"/>
</dbReference>
<dbReference type="OrthoDB" id="5622773at2"/>
<dbReference type="GO" id="GO:0008170">
    <property type="term" value="F:N-methyltransferase activity"/>
    <property type="evidence" value="ECO:0007669"/>
    <property type="project" value="InterPro"/>
</dbReference>
<evidence type="ECO:0000256" key="8">
    <source>
        <dbReference type="ARBA" id="ARBA00049120"/>
    </source>
</evidence>
<keyword evidence="5" id="KW-0949">S-adenosyl-L-methionine</keyword>
<organism evidence="10 11">
    <name type="scientific">Candidatus Venteria ishoeyi</name>
    <dbReference type="NCBI Taxonomy" id="1899563"/>
    <lineage>
        <taxon>Bacteria</taxon>
        <taxon>Pseudomonadati</taxon>
        <taxon>Pseudomonadota</taxon>
        <taxon>Gammaproteobacteria</taxon>
        <taxon>Thiotrichales</taxon>
        <taxon>Thiotrichaceae</taxon>
        <taxon>Venteria</taxon>
    </lineage>
</organism>
<dbReference type="AlphaFoldDB" id="A0A1H6FCL1"/>
<evidence type="ECO:0000256" key="6">
    <source>
        <dbReference type="ARBA" id="ARBA00022747"/>
    </source>
</evidence>
<evidence type="ECO:0000256" key="3">
    <source>
        <dbReference type="ARBA" id="ARBA00022603"/>
    </source>
</evidence>
<dbReference type="EMBL" id="FMSV02000540">
    <property type="protein sequence ID" value="SEH07822.1"/>
    <property type="molecule type" value="Genomic_DNA"/>
</dbReference>
<accession>A0A1H6FCL1</accession>
<dbReference type="PROSITE" id="PS00093">
    <property type="entry name" value="N4_MTASE"/>
    <property type="match status" value="1"/>
</dbReference>
<name>A0A1H6FCL1_9GAMM</name>
<evidence type="ECO:0000259" key="9">
    <source>
        <dbReference type="Pfam" id="PF01555"/>
    </source>
</evidence>
<dbReference type="SUPFAM" id="SSF53335">
    <property type="entry name" value="S-adenosyl-L-methionine-dependent methyltransferases"/>
    <property type="match status" value="2"/>
</dbReference>
<keyword evidence="4" id="KW-0808">Transferase</keyword>
<dbReference type="Pfam" id="PF01555">
    <property type="entry name" value="N6_N4_Mtase"/>
    <property type="match status" value="1"/>
</dbReference>
<evidence type="ECO:0000256" key="5">
    <source>
        <dbReference type="ARBA" id="ARBA00022691"/>
    </source>
</evidence>